<dbReference type="SUPFAM" id="SSF46689">
    <property type="entry name" value="Homeodomain-like"/>
    <property type="match status" value="1"/>
</dbReference>
<dbReference type="InterPro" id="IPR009057">
    <property type="entry name" value="Homeodomain-like_sf"/>
</dbReference>
<evidence type="ECO:0000259" key="2">
    <source>
        <dbReference type="Pfam" id="PF16087"/>
    </source>
</evidence>
<evidence type="ECO:0000256" key="1">
    <source>
        <dbReference type="ARBA" id="ARBA00004123"/>
    </source>
</evidence>
<proteinExistence type="predicted"/>
<dbReference type="EMBL" id="CAVLEF010000075">
    <property type="protein sequence ID" value="CAK1550165.1"/>
    <property type="molecule type" value="Genomic_DNA"/>
</dbReference>
<reference evidence="3 4" key="1">
    <citation type="submission" date="2023-11" db="EMBL/GenBank/DDBJ databases">
        <authorList>
            <person name="Okamura Y."/>
        </authorList>
    </citation>
    <scope>NUCLEOTIDE SEQUENCE [LARGE SCALE GENOMIC DNA]</scope>
</reference>
<evidence type="ECO:0000313" key="3">
    <source>
        <dbReference type="EMBL" id="CAK1550165.1"/>
    </source>
</evidence>
<gene>
    <name evidence="3" type="ORF">LNINA_LOCUS9403</name>
</gene>
<dbReference type="InterPro" id="IPR032135">
    <property type="entry name" value="DUF4817"/>
</dbReference>
<dbReference type="GO" id="GO:0005634">
    <property type="term" value="C:nucleus"/>
    <property type="evidence" value="ECO:0007669"/>
    <property type="project" value="UniProtKB-SubCell"/>
</dbReference>
<keyword evidence="4" id="KW-1185">Reference proteome</keyword>
<sequence length="111" mass="12695">MSQWSGEHRAFAIEAFFKSNDSYVLARRQFCSHFNIRRIGDGPSVNLIRSWVERFRATASAMNTPRPGPSRSSRTPENIELVERSLREDARLSIRKRAASLGLPRAIVHEI</sequence>
<comment type="caution">
    <text evidence="3">The sequence shown here is derived from an EMBL/GenBank/DDBJ whole genome shotgun (WGS) entry which is preliminary data.</text>
</comment>
<dbReference type="Pfam" id="PF16087">
    <property type="entry name" value="DUF4817"/>
    <property type="match status" value="1"/>
</dbReference>
<accession>A0AAV1JLD1</accession>
<feature type="domain" description="DUF4817" evidence="2">
    <location>
        <begin position="5"/>
        <end position="58"/>
    </location>
</feature>
<organism evidence="3 4">
    <name type="scientific">Leptosia nina</name>
    <dbReference type="NCBI Taxonomy" id="320188"/>
    <lineage>
        <taxon>Eukaryota</taxon>
        <taxon>Metazoa</taxon>
        <taxon>Ecdysozoa</taxon>
        <taxon>Arthropoda</taxon>
        <taxon>Hexapoda</taxon>
        <taxon>Insecta</taxon>
        <taxon>Pterygota</taxon>
        <taxon>Neoptera</taxon>
        <taxon>Endopterygota</taxon>
        <taxon>Lepidoptera</taxon>
        <taxon>Glossata</taxon>
        <taxon>Ditrysia</taxon>
        <taxon>Papilionoidea</taxon>
        <taxon>Pieridae</taxon>
        <taxon>Pierinae</taxon>
        <taxon>Leptosia</taxon>
    </lineage>
</organism>
<protein>
    <recommendedName>
        <fullName evidence="2">DUF4817 domain-containing protein</fullName>
    </recommendedName>
</protein>
<name>A0AAV1JLD1_9NEOP</name>
<dbReference type="Proteomes" id="UP001497472">
    <property type="component" value="Unassembled WGS sequence"/>
</dbReference>
<evidence type="ECO:0000313" key="4">
    <source>
        <dbReference type="Proteomes" id="UP001497472"/>
    </source>
</evidence>
<comment type="subcellular location">
    <subcellularLocation>
        <location evidence="1">Nucleus</location>
    </subcellularLocation>
</comment>
<dbReference type="AlphaFoldDB" id="A0AAV1JLD1"/>